<dbReference type="CDD" id="cd01536">
    <property type="entry name" value="PBP1_ABC_sugar_binding-like"/>
    <property type="match status" value="1"/>
</dbReference>
<dbReference type="RefSeq" id="WP_149957366.1">
    <property type="nucleotide sequence ID" value="NZ_BKDJ01000012.1"/>
</dbReference>
<keyword evidence="3 4" id="KW-0732">Signal</keyword>
<comment type="similarity">
    <text evidence="2">Belongs to the bacterial solute-binding protein 2 family.</text>
</comment>
<comment type="subcellular location">
    <subcellularLocation>
        <location evidence="1">Cell envelope</location>
    </subcellularLocation>
</comment>
<evidence type="ECO:0000313" key="7">
    <source>
        <dbReference type="Proteomes" id="UP000325307"/>
    </source>
</evidence>
<dbReference type="PANTHER" id="PTHR46847:SF1">
    <property type="entry name" value="D-ALLOSE-BINDING PERIPLASMIC PROTEIN-RELATED"/>
    <property type="match status" value="1"/>
</dbReference>
<sequence>MSFRKIILVPTLVAAGLGAALSGCSTPADSAPASSAAAGPVDKILFDFPFTSLPIYAALTPQIQAEAKERGITVELTNDNSDLSTQVSNLTAKVASDVDAVISFPMDPASLENVASQYTAAGKLWITYAGDLEAQTTSLKFSFEKSGRMLGEAAGEWATQTTGGAGKVLVIEDQLTQIGRERTEGILAGLKESAPGLEVVSQQQGVTPEEGLTVTSAVLSSHPDLTMVLAATGDAAQGAYQAFLSSGRSETDAKTYVGGLDGNLPLMQAMTKSPDSIARALVTVKPEEIAPAVVDIAVQAGEGNTAPIDLPVYMLTPGTPELQSFITSFGG</sequence>
<feature type="chain" id="PRO_5022850923" description="Periplasmic binding protein domain-containing protein" evidence="4">
    <location>
        <begin position="31"/>
        <end position="331"/>
    </location>
</feature>
<protein>
    <recommendedName>
        <fullName evidence="5">Periplasmic binding protein domain-containing protein</fullName>
    </recommendedName>
</protein>
<dbReference type="OrthoDB" id="4987140at2"/>
<dbReference type="GO" id="GO:0030313">
    <property type="term" value="C:cell envelope"/>
    <property type="evidence" value="ECO:0007669"/>
    <property type="project" value="UniProtKB-SubCell"/>
</dbReference>
<dbReference type="PANTHER" id="PTHR46847">
    <property type="entry name" value="D-ALLOSE-BINDING PERIPLASMIC PROTEIN-RELATED"/>
    <property type="match status" value="1"/>
</dbReference>
<evidence type="ECO:0000259" key="5">
    <source>
        <dbReference type="Pfam" id="PF13407"/>
    </source>
</evidence>
<dbReference type="SUPFAM" id="SSF53822">
    <property type="entry name" value="Periplasmic binding protein-like I"/>
    <property type="match status" value="1"/>
</dbReference>
<feature type="domain" description="Periplasmic binding protein" evidence="5">
    <location>
        <begin position="50"/>
        <end position="303"/>
    </location>
</feature>
<evidence type="ECO:0000256" key="1">
    <source>
        <dbReference type="ARBA" id="ARBA00004196"/>
    </source>
</evidence>
<dbReference type="Gene3D" id="3.40.50.2300">
    <property type="match status" value="2"/>
</dbReference>
<evidence type="ECO:0000256" key="3">
    <source>
        <dbReference type="ARBA" id="ARBA00022729"/>
    </source>
</evidence>
<accession>A0A5A7NUZ3</accession>
<evidence type="ECO:0000313" key="6">
    <source>
        <dbReference type="EMBL" id="GER23751.1"/>
    </source>
</evidence>
<organism evidence="6 7">
    <name type="scientific">Zafaria cholistanensis</name>
    <dbReference type="NCBI Taxonomy" id="1682741"/>
    <lineage>
        <taxon>Bacteria</taxon>
        <taxon>Bacillati</taxon>
        <taxon>Actinomycetota</taxon>
        <taxon>Actinomycetes</taxon>
        <taxon>Micrococcales</taxon>
        <taxon>Micrococcaceae</taxon>
        <taxon>Zafaria</taxon>
    </lineage>
</organism>
<dbReference type="AlphaFoldDB" id="A0A5A7NUZ3"/>
<dbReference type="PROSITE" id="PS51257">
    <property type="entry name" value="PROKAR_LIPOPROTEIN"/>
    <property type="match status" value="1"/>
</dbReference>
<proteinExistence type="inferred from homology"/>
<reference evidence="6 7" key="1">
    <citation type="submission" date="2019-09" db="EMBL/GenBank/DDBJ databases">
        <title>Arthrobacter zafarii sp. nov., a moderately thermotolerant and halotolerant actinobacterium isolated from Cholistan desert soil of Pakistan.</title>
        <authorList>
            <person name="Amin A."/>
            <person name="Ahmed I."/>
            <person name="Khalid N."/>
            <person name="Schumann P."/>
            <person name="Busse H.J."/>
            <person name="Khan I.U."/>
            <person name="Li S."/>
            <person name="Li W.J."/>
        </authorList>
    </citation>
    <scope>NUCLEOTIDE SEQUENCE [LARGE SCALE GENOMIC DNA]</scope>
    <source>
        <strain evidence="6 7">NCCP-1664</strain>
    </source>
</reference>
<keyword evidence="7" id="KW-1185">Reference proteome</keyword>
<evidence type="ECO:0000256" key="2">
    <source>
        <dbReference type="ARBA" id="ARBA00007639"/>
    </source>
</evidence>
<dbReference type="Pfam" id="PF13407">
    <property type="entry name" value="Peripla_BP_4"/>
    <property type="match status" value="1"/>
</dbReference>
<dbReference type="Proteomes" id="UP000325307">
    <property type="component" value="Unassembled WGS sequence"/>
</dbReference>
<dbReference type="GO" id="GO:0030246">
    <property type="term" value="F:carbohydrate binding"/>
    <property type="evidence" value="ECO:0007669"/>
    <property type="project" value="UniProtKB-ARBA"/>
</dbReference>
<comment type="caution">
    <text evidence="6">The sequence shown here is derived from an EMBL/GenBank/DDBJ whole genome shotgun (WGS) entry which is preliminary data.</text>
</comment>
<name>A0A5A7NUZ3_9MICC</name>
<gene>
    <name evidence="6" type="ORF">NCCP1664_22460</name>
</gene>
<feature type="signal peptide" evidence="4">
    <location>
        <begin position="1"/>
        <end position="30"/>
    </location>
</feature>
<dbReference type="EMBL" id="BKDJ01000012">
    <property type="protein sequence ID" value="GER23751.1"/>
    <property type="molecule type" value="Genomic_DNA"/>
</dbReference>
<dbReference type="InterPro" id="IPR025997">
    <property type="entry name" value="SBP_2_dom"/>
</dbReference>
<dbReference type="InterPro" id="IPR028082">
    <property type="entry name" value="Peripla_BP_I"/>
</dbReference>
<evidence type="ECO:0000256" key="4">
    <source>
        <dbReference type="SAM" id="SignalP"/>
    </source>
</evidence>